<keyword evidence="3" id="KW-1185">Reference proteome</keyword>
<organism evidence="2 3">
    <name type="scientific">Hydrogenispora ethanolica</name>
    <dbReference type="NCBI Taxonomy" id="1082276"/>
    <lineage>
        <taxon>Bacteria</taxon>
        <taxon>Bacillati</taxon>
        <taxon>Bacillota</taxon>
        <taxon>Hydrogenispora</taxon>
    </lineage>
</organism>
<proteinExistence type="predicted"/>
<evidence type="ECO:0000313" key="2">
    <source>
        <dbReference type="EMBL" id="TCL74136.1"/>
    </source>
</evidence>
<comment type="caution">
    <text evidence="2">The sequence shown here is derived from an EMBL/GenBank/DDBJ whole genome shotgun (WGS) entry which is preliminary data.</text>
</comment>
<protein>
    <recommendedName>
        <fullName evidence="4">DUF2993 family protein</fullName>
    </recommendedName>
</protein>
<gene>
    <name evidence="2" type="ORF">EDC14_100472</name>
</gene>
<dbReference type="AlphaFoldDB" id="A0A4R1S4G3"/>
<keyword evidence="1" id="KW-0472">Membrane</keyword>
<reference evidence="2 3" key="1">
    <citation type="submission" date="2019-03" db="EMBL/GenBank/DDBJ databases">
        <title>Genomic Encyclopedia of Type Strains, Phase IV (KMG-IV): sequencing the most valuable type-strain genomes for metagenomic binning, comparative biology and taxonomic classification.</title>
        <authorList>
            <person name="Goeker M."/>
        </authorList>
    </citation>
    <scope>NUCLEOTIDE SEQUENCE [LARGE SCALE GENOMIC DNA]</scope>
    <source>
        <strain evidence="2 3">LX-B</strain>
    </source>
</reference>
<feature type="transmembrane region" description="Helical" evidence="1">
    <location>
        <begin position="27"/>
        <end position="49"/>
    </location>
</feature>
<sequence length="263" mass="29661">MQSFRHYCRQWVGQFERLLARKYVKPAIIGLAGFLIGVLLAEFGLNFWIRSALRASLIDTGAKSQLKADLSWLSLPDLARGRIRYARLNATHCRISELDLARLDLVNEGFRFDLPLLLRGGGLRFLEVRKTAVEAWVSDQALSEYLRAHYPDYQLDLNVLADRVRLTGVASVFGNEVPILLEGEVAPVDYRNIRFFPKRLLISGRSMGSSFVGLIGDQIPLEFPLLPNLPLRLTGLRLKPGQVRLSWRESPILAGTGEDSPNY</sequence>
<evidence type="ECO:0000256" key="1">
    <source>
        <dbReference type="SAM" id="Phobius"/>
    </source>
</evidence>
<evidence type="ECO:0008006" key="4">
    <source>
        <dbReference type="Google" id="ProtNLM"/>
    </source>
</evidence>
<name>A0A4R1S4G3_HYDET</name>
<dbReference type="RefSeq" id="WP_132013115.1">
    <property type="nucleotide sequence ID" value="NZ_SLUN01000004.1"/>
</dbReference>
<keyword evidence="1" id="KW-1133">Transmembrane helix</keyword>
<dbReference type="Proteomes" id="UP000295008">
    <property type="component" value="Unassembled WGS sequence"/>
</dbReference>
<dbReference type="EMBL" id="SLUN01000004">
    <property type="protein sequence ID" value="TCL74136.1"/>
    <property type="molecule type" value="Genomic_DNA"/>
</dbReference>
<accession>A0A4R1S4G3</accession>
<keyword evidence="1" id="KW-0812">Transmembrane</keyword>
<evidence type="ECO:0000313" key="3">
    <source>
        <dbReference type="Proteomes" id="UP000295008"/>
    </source>
</evidence>